<proteinExistence type="predicted"/>
<feature type="chain" id="PRO_5040467346" evidence="2">
    <location>
        <begin position="21"/>
        <end position="247"/>
    </location>
</feature>
<dbReference type="Pfam" id="PF01822">
    <property type="entry name" value="WSC"/>
    <property type="match status" value="2"/>
</dbReference>
<evidence type="ECO:0000259" key="3">
    <source>
        <dbReference type="PROSITE" id="PS51212"/>
    </source>
</evidence>
<gene>
    <name evidence="4" type="ORF">PsYK624_045100</name>
</gene>
<reference evidence="4 5" key="1">
    <citation type="submission" date="2021-08" db="EMBL/GenBank/DDBJ databases">
        <title>Draft Genome Sequence of Phanerochaete sordida strain YK-624.</title>
        <authorList>
            <person name="Mori T."/>
            <person name="Dohra H."/>
            <person name="Suzuki T."/>
            <person name="Kawagishi H."/>
            <person name="Hirai H."/>
        </authorList>
    </citation>
    <scope>NUCLEOTIDE SEQUENCE [LARGE SCALE GENOMIC DNA]</scope>
    <source>
        <strain evidence="4 5">YK-624</strain>
    </source>
</reference>
<dbReference type="PANTHER" id="PTHR45964">
    <property type="entry name" value="WSCD FAMILY MEMBER CG9164"/>
    <property type="match status" value="1"/>
</dbReference>
<dbReference type="EMBL" id="BPQB01000009">
    <property type="protein sequence ID" value="GJE88427.1"/>
    <property type="molecule type" value="Genomic_DNA"/>
</dbReference>
<feature type="domain" description="WSC" evidence="3">
    <location>
        <begin position="152"/>
        <end position="244"/>
    </location>
</feature>
<dbReference type="PROSITE" id="PS51212">
    <property type="entry name" value="WSC"/>
    <property type="match status" value="2"/>
</dbReference>
<sequence>MLSQTSVLAVSLLLLVGIGAATPSGFTPTTTLKARDTPPLPPNWALASACSQDDGSRLLLSDVIADLPNNTPNNCIQHCTDNGYDYAGVENGNECHCGSGFVSGATTDATYGLTAASCATPCAGDASQTCGGAWLIQLYQTPPPVEVLPTNCVVADPCATDTASRVLIGDEMWFLDNNTPVTCLNFCTAKGYRWSGVEHGNECHCGTGYQSVNHAPDTDCSYTCPGNHGLTCGGDWRIMLLACGYIA</sequence>
<dbReference type="Proteomes" id="UP000703269">
    <property type="component" value="Unassembled WGS sequence"/>
</dbReference>
<feature type="signal peptide" evidence="2">
    <location>
        <begin position="1"/>
        <end position="20"/>
    </location>
</feature>
<keyword evidence="1" id="KW-0677">Repeat</keyword>
<feature type="domain" description="WSC" evidence="3">
    <location>
        <begin position="44"/>
        <end position="142"/>
    </location>
</feature>
<evidence type="ECO:0000313" key="5">
    <source>
        <dbReference type="Proteomes" id="UP000703269"/>
    </source>
</evidence>
<dbReference type="InterPro" id="IPR002889">
    <property type="entry name" value="WSC_carb-bd"/>
</dbReference>
<dbReference type="PANTHER" id="PTHR45964:SF5">
    <property type="entry name" value="WSCD FAMILY MEMBER CG9164"/>
    <property type="match status" value="1"/>
</dbReference>
<dbReference type="AlphaFoldDB" id="A0A9P3G5F3"/>
<organism evidence="4 5">
    <name type="scientific">Phanerochaete sordida</name>
    <dbReference type="NCBI Taxonomy" id="48140"/>
    <lineage>
        <taxon>Eukaryota</taxon>
        <taxon>Fungi</taxon>
        <taxon>Dikarya</taxon>
        <taxon>Basidiomycota</taxon>
        <taxon>Agaricomycotina</taxon>
        <taxon>Agaricomycetes</taxon>
        <taxon>Polyporales</taxon>
        <taxon>Phanerochaetaceae</taxon>
        <taxon>Phanerochaete</taxon>
    </lineage>
</organism>
<name>A0A9P3G5F3_9APHY</name>
<evidence type="ECO:0000256" key="1">
    <source>
        <dbReference type="ARBA" id="ARBA00022737"/>
    </source>
</evidence>
<evidence type="ECO:0000313" key="4">
    <source>
        <dbReference type="EMBL" id="GJE88427.1"/>
    </source>
</evidence>
<dbReference type="OrthoDB" id="5985073at2759"/>
<accession>A0A9P3G5F3</accession>
<evidence type="ECO:0000256" key="2">
    <source>
        <dbReference type="SAM" id="SignalP"/>
    </source>
</evidence>
<keyword evidence="5" id="KW-1185">Reference proteome</keyword>
<comment type="caution">
    <text evidence="4">The sequence shown here is derived from an EMBL/GenBank/DDBJ whole genome shotgun (WGS) entry which is preliminary data.</text>
</comment>
<keyword evidence="2" id="KW-0732">Signal</keyword>
<dbReference type="SMART" id="SM00321">
    <property type="entry name" value="WSC"/>
    <property type="match status" value="2"/>
</dbReference>
<protein>
    <submittedName>
        <fullName evidence="4">WSC-domain-containing protein</fullName>
    </submittedName>
</protein>
<dbReference type="InterPro" id="IPR051589">
    <property type="entry name" value="Sialate-O-sulfotransferase"/>
</dbReference>